<dbReference type="EMBL" id="DF977451">
    <property type="protein sequence ID" value="GAP84193.1"/>
    <property type="molecule type" value="Genomic_DNA"/>
</dbReference>
<accession>A0A1S7ULJ7</accession>
<organism evidence="2">
    <name type="scientific">Rosellinia necatrix</name>
    <name type="common">White root-rot fungus</name>
    <dbReference type="NCBI Taxonomy" id="77044"/>
    <lineage>
        <taxon>Eukaryota</taxon>
        <taxon>Fungi</taxon>
        <taxon>Dikarya</taxon>
        <taxon>Ascomycota</taxon>
        <taxon>Pezizomycotina</taxon>
        <taxon>Sordariomycetes</taxon>
        <taxon>Xylariomycetidae</taxon>
        <taxon>Xylariales</taxon>
        <taxon>Xylariaceae</taxon>
        <taxon>Rosellinia</taxon>
    </lineage>
</organism>
<feature type="compositionally biased region" description="Basic residues" evidence="1">
    <location>
        <begin position="86"/>
        <end position="104"/>
    </location>
</feature>
<evidence type="ECO:0000313" key="3">
    <source>
        <dbReference type="Proteomes" id="UP000054516"/>
    </source>
</evidence>
<proteinExistence type="predicted"/>
<feature type="region of interest" description="Disordered" evidence="1">
    <location>
        <begin position="76"/>
        <end position="108"/>
    </location>
</feature>
<feature type="compositionally biased region" description="Polar residues" evidence="1">
    <location>
        <begin position="1"/>
        <end position="14"/>
    </location>
</feature>
<dbReference type="OrthoDB" id="5413827at2759"/>
<evidence type="ECO:0000313" key="2">
    <source>
        <dbReference type="EMBL" id="GAP84193.1"/>
    </source>
</evidence>
<protein>
    <recommendedName>
        <fullName evidence="4">F-box domain-containing protein</fullName>
    </recommendedName>
</protein>
<dbReference type="Proteomes" id="UP000054516">
    <property type="component" value="Unassembled WGS sequence"/>
</dbReference>
<reference evidence="2" key="1">
    <citation type="submission" date="2016-03" db="EMBL/GenBank/DDBJ databases">
        <title>Draft genome sequence of Rosellinia necatrix.</title>
        <authorList>
            <person name="Kanematsu S."/>
        </authorList>
    </citation>
    <scope>NUCLEOTIDE SEQUENCE [LARGE SCALE GENOMIC DNA]</scope>
    <source>
        <strain evidence="2">W97</strain>
    </source>
</reference>
<dbReference type="AlphaFoldDB" id="A0A1S7ULJ7"/>
<keyword evidence="3" id="KW-1185">Reference proteome</keyword>
<dbReference type="STRING" id="77044.A0A1S7ULJ7"/>
<name>A0A1S7ULJ7_ROSNE</name>
<evidence type="ECO:0000256" key="1">
    <source>
        <dbReference type="SAM" id="MobiDB-lite"/>
    </source>
</evidence>
<gene>
    <name evidence="2" type="ORF">SAMD00023353_0600160</name>
</gene>
<sequence length="531" mass="59991">MASHASGNDTSVTESPAMKSVGSGAGLTSTRKYTNERKATMRQVKKRQARCRELPTPPGGNSFINETALVARGRPANPAYDELPNKRRKTHLPKAKKPARRPHREKGSKFEKALSLLDQQVPNPPVDPQPCDQGSVVPKCQFLHLPPEIRDHILRYLLRWPSKIPVLCDWSRVFPRSRPKLDLSILRTCRVLKEQGLPILFGENKFAYELRDPQLSHGHTSAVLEKLFSDCIVPINKYGHLVRHIQMKVDSSRLHFHGHRLNFENAIFKFLPGGGLDSTAQLHTLTLDVPAICNRWSGWPSGGGDDDVPICQYLRGDSKLIQALLKLQVQWVCVLARDRLGGCWETKIDMGYYVKDQHMRSEYEAARGTGGWDTVDERNDQDSQLVRYRTKDIEAMEKRWDDGVKKAVGRLRSLAWRIEVLACSKPNIAAIQHELWRKVDVSDNEDELVSLPSNWRESSYSTSTRSSRRTTSTRSNRNASCPPPQIPTKPKTKSKTTTEVTTETDLADLSIFNARDIAKDAKLLAAQQNTK</sequence>
<feature type="region of interest" description="Disordered" evidence="1">
    <location>
        <begin position="1"/>
        <end position="64"/>
    </location>
</feature>
<feature type="region of interest" description="Disordered" evidence="1">
    <location>
        <begin position="455"/>
        <end position="501"/>
    </location>
</feature>
<evidence type="ECO:0008006" key="4">
    <source>
        <dbReference type="Google" id="ProtNLM"/>
    </source>
</evidence>
<feature type="compositionally biased region" description="Low complexity" evidence="1">
    <location>
        <begin position="456"/>
        <end position="475"/>
    </location>
</feature>